<keyword evidence="2" id="KW-1185">Reference proteome</keyword>
<sequence>MSLYWNWSYVLVEAGPEQALTWRTGHMRHGRGSLPDLFFPADRSWLVSALWDDTWTCVGGPEPLINALHRDPLANARRVRPNEDALPPGLTRE</sequence>
<dbReference type="Proteomes" id="UP000053246">
    <property type="component" value="Unassembled WGS sequence"/>
</dbReference>
<protein>
    <submittedName>
        <fullName evidence="1">Uncharacterized protein</fullName>
    </submittedName>
</protein>
<gene>
    <name evidence="1" type="ORF">ADL17_16865</name>
</gene>
<reference evidence="1 2" key="1">
    <citation type="submission" date="2015-10" db="EMBL/GenBank/DDBJ databases">
        <authorList>
            <person name="Ju K.-S."/>
            <person name="Doroghazi J.R."/>
            <person name="Metcalf W.W."/>
        </authorList>
    </citation>
    <scope>NUCLEOTIDE SEQUENCE [LARGE SCALE GENOMIC DNA]</scope>
    <source>
        <strain evidence="1 2">NRRL B-24793</strain>
    </source>
</reference>
<comment type="caution">
    <text evidence="1">The sequence shown here is derived from an EMBL/GenBank/DDBJ whole genome shotgun (WGS) entry which is preliminary data.</text>
</comment>
<dbReference type="AlphaFoldDB" id="A0A9X0I5D7"/>
<dbReference type="EMBL" id="LMWI01000002">
    <property type="protein sequence ID" value="KUJ47102.1"/>
    <property type="molecule type" value="Genomic_DNA"/>
</dbReference>
<name>A0A9X0I5D7_9ACTN</name>
<evidence type="ECO:0000313" key="2">
    <source>
        <dbReference type="Proteomes" id="UP000053246"/>
    </source>
</evidence>
<accession>A0A9X0I5D7</accession>
<evidence type="ECO:0000313" key="1">
    <source>
        <dbReference type="EMBL" id="KUJ47102.1"/>
    </source>
</evidence>
<organism evidence="1 2">
    <name type="scientific">Micromonospora maris</name>
    <dbReference type="NCBI Taxonomy" id="1003110"/>
    <lineage>
        <taxon>Bacteria</taxon>
        <taxon>Bacillati</taxon>
        <taxon>Actinomycetota</taxon>
        <taxon>Actinomycetes</taxon>
        <taxon>Micromonosporales</taxon>
        <taxon>Micromonosporaceae</taxon>
        <taxon>Micromonospora</taxon>
    </lineage>
</organism>
<proteinExistence type="predicted"/>